<evidence type="ECO:0000256" key="4">
    <source>
        <dbReference type="ARBA" id="ARBA00023125"/>
    </source>
</evidence>
<dbReference type="Pfam" id="PF00872">
    <property type="entry name" value="Transposase_mut"/>
    <property type="match status" value="1"/>
</dbReference>
<evidence type="ECO:0000256" key="6">
    <source>
        <dbReference type="RuleBase" id="RU365089"/>
    </source>
</evidence>
<comment type="function">
    <text evidence="1 6">Required for the transposition of the insertion element.</text>
</comment>
<evidence type="ECO:0000313" key="8">
    <source>
        <dbReference type="Proteomes" id="UP000033689"/>
    </source>
</evidence>
<organism evidence="7 8">
    <name type="scientific">Rickettsia bellii str. RML Mogi</name>
    <dbReference type="NCBI Taxonomy" id="1359194"/>
    <lineage>
        <taxon>Bacteria</taxon>
        <taxon>Pseudomonadati</taxon>
        <taxon>Pseudomonadota</taxon>
        <taxon>Alphaproteobacteria</taxon>
        <taxon>Rickettsiales</taxon>
        <taxon>Rickettsiaceae</taxon>
        <taxon>Rickettsieae</taxon>
        <taxon>Rickettsia</taxon>
        <taxon>belli group</taxon>
    </lineage>
</organism>
<accession>A0A0F3QID0</accession>
<keyword evidence="4 6" id="KW-0238">DNA-binding</keyword>
<keyword evidence="6" id="KW-0814">Transposable element</keyword>
<dbReference type="PATRIC" id="fig|1359194.3.peg.532"/>
<sequence>MPRDRKADFTPILVPKRVSRIEGIDDKILSFYAKKGMSLSDIKLQLEELYGTEVSESLISRVTDNVMDEVRSWQNRPLESVYAIVYFDALIVKVRQDKRIINKSVYVALDIDLQGKKDILGLWISENEGAKFWLANFTERERS</sequence>
<dbReference type="InterPro" id="IPR001207">
    <property type="entry name" value="Transposase_mutator"/>
</dbReference>
<keyword evidence="3 6" id="KW-0815">Transposition</keyword>
<gene>
    <name evidence="7" type="ORF">RBEMOGI_0522</name>
</gene>
<protein>
    <recommendedName>
        <fullName evidence="6">Mutator family transposase</fullName>
    </recommendedName>
</protein>
<dbReference type="Proteomes" id="UP000033689">
    <property type="component" value="Unassembled WGS sequence"/>
</dbReference>
<dbReference type="PANTHER" id="PTHR33217:SF5">
    <property type="entry name" value="MUTATOR FAMILY TRANSPOSASE"/>
    <property type="match status" value="1"/>
</dbReference>
<dbReference type="PANTHER" id="PTHR33217">
    <property type="entry name" value="TRANSPOSASE FOR INSERTION SEQUENCE ELEMENT IS1081"/>
    <property type="match status" value="1"/>
</dbReference>
<dbReference type="RefSeq" id="WP_052692885.1">
    <property type="nucleotide sequence ID" value="NZ_LAOJ01000001.1"/>
</dbReference>
<reference evidence="7 8" key="1">
    <citation type="submission" date="2015-02" db="EMBL/GenBank/DDBJ databases">
        <title>Genome Sequencing of Rickettsiales.</title>
        <authorList>
            <person name="Daugherty S.C."/>
            <person name="Su Q."/>
            <person name="Abolude K."/>
            <person name="Beier-Sexton M."/>
            <person name="Carlyon J.A."/>
            <person name="Carter R."/>
            <person name="Day N.P."/>
            <person name="Dumler S.J."/>
            <person name="Dyachenko V."/>
            <person name="Godinez A."/>
            <person name="Kurtti T.J."/>
            <person name="Lichay M."/>
            <person name="Mullins K.E."/>
            <person name="Ott S."/>
            <person name="Pappas-Brown V."/>
            <person name="Paris D.H."/>
            <person name="Patel P."/>
            <person name="Richards A.L."/>
            <person name="Sadzewicz L."/>
            <person name="Sears K."/>
            <person name="Seidman D."/>
            <person name="Sengamalay N."/>
            <person name="Stenos J."/>
            <person name="Tallon L.J."/>
            <person name="Vincent G."/>
            <person name="Fraser C.M."/>
            <person name="Munderloh U."/>
            <person name="Dunning-Hotopp J.C."/>
        </authorList>
    </citation>
    <scope>NUCLEOTIDE SEQUENCE [LARGE SCALE GENOMIC DNA]</scope>
    <source>
        <strain evidence="7 8">RML Mogi</strain>
    </source>
</reference>
<name>A0A0F3QID0_RICBE</name>
<comment type="caution">
    <text evidence="7">The sequence shown here is derived from an EMBL/GenBank/DDBJ whole genome shotgun (WGS) entry which is preliminary data.</text>
</comment>
<evidence type="ECO:0000256" key="3">
    <source>
        <dbReference type="ARBA" id="ARBA00022578"/>
    </source>
</evidence>
<evidence type="ECO:0000256" key="2">
    <source>
        <dbReference type="ARBA" id="ARBA00010961"/>
    </source>
</evidence>
<keyword evidence="5 6" id="KW-0233">DNA recombination</keyword>
<dbReference type="EMBL" id="LAOJ01000001">
    <property type="protein sequence ID" value="KJV91906.1"/>
    <property type="molecule type" value="Genomic_DNA"/>
</dbReference>
<dbReference type="GO" id="GO:0006313">
    <property type="term" value="P:DNA transposition"/>
    <property type="evidence" value="ECO:0007669"/>
    <property type="project" value="UniProtKB-UniRule"/>
</dbReference>
<dbReference type="GO" id="GO:0004803">
    <property type="term" value="F:transposase activity"/>
    <property type="evidence" value="ECO:0007669"/>
    <property type="project" value="UniProtKB-UniRule"/>
</dbReference>
<dbReference type="GO" id="GO:0003677">
    <property type="term" value="F:DNA binding"/>
    <property type="evidence" value="ECO:0007669"/>
    <property type="project" value="UniProtKB-UniRule"/>
</dbReference>
<evidence type="ECO:0000313" key="7">
    <source>
        <dbReference type="EMBL" id="KJV91906.1"/>
    </source>
</evidence>
<evidence type="ECO:0000256" key="5">
    <source>
        <dbReference type="ARBA" id="ARBA00023172"/>
    </source>
</evidence>
<proteinExistence type="inferred from homology"/>
<dbReference type="AlphaFoldDB" id="A0A0F3QID0"/>
<comment type="similarity">
    <text evidence="2 6">Belongs to the transposase mutator family.</text>
</comment>
<evidence type="ECO:0000256" key="1">
    <source>
        <dbReference type="ARBA" id="ARBA00002190"/>
    </source>
</evidence>